<evidence type="ECO:0000313" key="1">
    <source>
        <dbReference type="EMBL" id="AEW08378.1"/>
    </source>
</evidence>
<dbReference type="EMBL" id="JQ262853">
    <property type="protein sequence ID" value="AEW08378.1"/>
    <property type="molecule type" value="Genomic_DNA"/>
</dbReference>
<organism evidence="1">
    <name type="scientific">Pinus radiata</name>
    <name type="common">Monterey pine</name>
    <name type="synonym">Pinus insignis</name>
    <dbReference type="NCBI Taxonomy" id="3347"/>
    <lineage>
        <taxon>Eukaryota</taxon>
        <taxon>Viridiplantae</taxon>
        <taxon>Streptophyta</taxon>
        <taxon>Embryophyta</taxon>
        <taxon>Tracheophyta</taxon>
        <taxon>Spermatophyta</taxon>
        <taxon>Pinopsida</taxon>
        <taxon>Pinidae</taxon>
        <taxon>Conifers I</taxon>
        <taxon>Pinales</taxon>
        <taxon>Pinaceae</taxon>
        <taxon>Pinus</taxon>
        <taxon>Pinus subgen. Pinus</taxon>
    </lineage>
</organism>
<dbReference type="Gene3D" id="3.40.50.2000">
    <property type="entry name" value="Glycogen Phosphorylase B"/>
    <property type="match status" value="1"/>
</dbReference>
<sequence length="100" mass="11001">MPKPHVAIFPGAGMGHLIPVAELTRHLSATHGLSITLITCKWMFSPRLMDAYSKSMASSGLDINFIQLPEEDIEGAQHMKTETYLSKLFEKSKGSVENAL</sequence>
<dbReference type="AlphaFoldDB" id="H9MB82"/>
<name>H9MB82_PINRA</name>
<feature type="non-terminal residue" evidence="1">
    <location>
        <position position="100"/>
    </location>
</feature>
<gene>
    <name evidence="1" type="ORF">2_7861_02</name>
</gene>
<dbReference type="SUPFAM" id="SSF53756">
    <property type="entry name" value="UDP-Glycosyltransferase/glycogen phosphorylase"/>
    <property type="match status" value="1"/>
</dbReference>
<proteinExistence type="predicted"/>
<accession>H9MB82</accession>
<reference evidence="1" key="1">
    <citation type="submission" date="2011-12" db="EMBL/GenBank/DDBJ databases">
        <title>Nucleotide Diversity and Divergence in the Loblolly Pine Gene Space.</title>
        <authorList>
            <person name="Neale D.B."/>
            <person name="Wegrzyn J.L."/>
            <person name="Lee J.M."/>
            <person name="Eckert A.J."/>
            <person name="Liechty J.D."/>
            <person name="Stevens K.A."/>
            <person name="Langley C.H."/>
        </authorList>
    </citation>
    <scope>NUCLEOTIDE SEQUENCE</scope>
    <source>
        <strain evidence="1">3925</strain>
        <tissue evidence="1">Megagametophyte</tissue>
    </source>
</reference>
<protein>
    <submittedName>
        <fullName evidence="1">Uncharacterized protein</fullName>
    </submittedName>
</protein>